<feature type="region of interest" description="Disordered" evidence="1">
    <location>
        <begin position="1636"/>
        <end position="1661"/>
    </location>
</feature>
<reference evidence="2 3" key="1">
    <citation type="submission" date="2021-01" db="EMBL/GenBank/DDBJ databases">
        <title>Whole genome shotgun sequence of Catellatospora coxensis NBRC 107359.</title>
        <authorList>
            <person name="Komaki H."/>
            <person name="Tamura T."/>
        </authorList>
    </citation>
    <scope>NUCLEOTIDE SEQUENCE [LARGE SCALE GENOMIC DNA]</scope>
    <source>
        <strain evidence="2 3">NBRC 107359</strain>
    </source>
</reference>
<keyword evidence="3" id="KW-1185">Reference proteome</keyword>
<organism evidence="2 3">
    <name type="scientific">Catellatospora coxensis</name>
    <dbReference type="NCBI Taxonomy" id="310354"/>
    <lineage>
        <taxon>Bacteria</taxon>
        <taxon>Bacillati</taxon>
        <taxon>Actinomycetota</taxon>
        <taxon>Actinomycetes</taxon>
        <taxon>Micromonosporales</taxon>
        <taxon>Micromonosporaceae</taxon>
        <taxon>Catellatospora</taxon>
    </lineage>
</organism>
<dbReference type="PANTHER" id="PTHR32305">
    <property type="match status" value="1"/>
</dbReference>
<accession>A0A8J3P7L8</accession>
<evidence type="ECO:0008006" key="4">
    <source>
        <dbReference type="Google" id="ProtNLM"/>
    </source>
</evidence>
<dbReference type="Gene3D" id="2.180.10.10">
    <property type="entry name" value="RHS repeat-associated core"/>
    <property type="match status" value="2"/>
</dbReference>
<comment type="caution">
    <text evidence="2">The sequence shown here is derived from an EMBL/GenBank/DDBJ whole genome shotgun (WGS) entry which is preliminary data.</text>
</comment>
<dbReference type="Pfam" id="PF05593">
    <property type="entry name" value="RHS_repeat"/>
    <property type="match status" value="1"/>
</dbReference>
<protein>
    <recommendedName>
        <fullName evidence="4">RHS repeat-associated protein</fullName>
    </recommendedName>
</protein>
<dbReference type="NCBIfam" id="TIGR01643">
    <property type="entry name" value="YD_repeat_2x"/>
    <property type="match status" value="2"/>
</dbReference>
<evidence type="ECO:0000256" key="1">
    <source>
        <dbReference type="SAM" id="MobiDB-lite"/>
    </source>
</evidence>
<dbReference type="InterPro" id="IPR050708">
    <property type="entry name" value="T6SS_VgrG/RHS"/>
</dbReference>
<dbReference type="PANTHER" id="PTHR32305:SF17">
    <property type="entry name" value="TRNA NUCLEASE WAPA"/>
    <property type="match status" value="1"/>
</dbReference>
<dbReference type="InterPro" id="IPR022385">
    <property type="entry name" value="Rhs_assc_core"/>
</dbReference>
<sequence>MRVYDRAVSRGLGLDGPVFSMRRSDGAAASARLGVSIGYADFAHAIGGDWAARLRLVRLPACALTTPQRPECRTVTPLPSLNDARSAAVSVDVQLDGAAAAAQVFALSAGDSSSQGDYKATKLAPSSSWNTALATGGFSWNYPVKTPVTPSGLGPQVALSYSSQAVDGRTAATNNQGSWIGEGFTYEPGYIERRYKSCADDGHDEVSDQCWAFHNGTLMLSGHSGTLVKVDDDNYRLSPDDGSKVQRLTGAVNGDGDGEHWRVTTTDGMQYYFGKNRLPGWSANMEETESVWTVPVYGDDANEPCHKTSGFADSYCDQGWRWNLDYVVDPRGNVISYFYDRETNHYARGGRTDVNGAAYHRGGYLAHVDYGQRDGQVYSTFAPARVVFTTVERCIPGGSVDCDPQDLTDATAASWPDVPEDRICPASTHCEASQLSATFFTRRRLIKIQSEIRGATDWLPVSSWALEHEFKANDDNSRTLWLKRIVHSSHGGGVTQTAPAVELDGIQLPNRIDRDDDFIGPLIRYRLSTVKTDTGMQLSINYKTPDCSKNDLPTPGNSTRRCYPVMWNPLGGGDDDEITDWFHKYVVDNVVQDDLVGGNDDMVTSYEYVGDAAWRKSMPDGITKAEDLTWSDWRGYAQVIVRAGDGQSMPGRTDHFFLRGLSGGKKADGSSPVVTRTDSTGTGYTDHDEFAGHEFETVVYNGADVVSKTINQPWRKVTHTQTETWGTRTATMVRTDVVRELTAMPDGAQGDPVWREHKTVTELDPTWGRVVSVDDLGDVAEPDDDKCVRTWYVDNPDLNMRTFVSHTQTVSAKCADPFDLDTDLLADERTSYDLQAWNAGPQYGTATRSESLDRYDGAQIRYLRVSETTSVDAYGRALAVRNALDYETLTEYTETRGLTTQVKVTDPKTFTTTTTYDAAFAVPTVAIDNNNRRTEMAYDSFGRLTDVWMPDRNRSQGATPSRKYTYLVRNDRPSVVGTGELNSDGTYSMSYELMDGMLRPRQSQRPGPGGWLLTDTFHNGLGQAYKTNAAYLAVGTAGDLPLVTPEGAVNGQTTITYDGAGRPVAETFSVAGDARWTTTMTYQGDRTNVDPPSGGVPTTTVTNALGQMTELHQYHGSGPSGPADVTRYTYNHGGSLETVTDPLGNVWRYHYNQRGLKTWVEDPDSGDSRYEYDALGQLSYSIDERGNKLSMRYDKIGRKIETWQGDLDSGTKIAAWVYDTVAKGQLYYSQRIVDGQNYYMIHLTRDALNRPTKTRYSFPSGGVGSQLGKSYDFTTAYNIDGTVQSNGTPEAGGLPAEAVTTTYDSLRRPSRLDGASSYVTASVYGNVGNLLQAELFTGGTGKKAWLGWEYERGTNRMVKSTVKRQGVSVDDMNVQYSYDDTGNILSIADTPVGGTRDIQCFAYDHLRRLTEAWATDSATKTCADGVTETGVGGPAPYHHSWTFDEVGNRKTETIHSITGGAPTERTYQYPAPGEGYNQPHTVNAIEETGPAGSKTFRYRYDATGNTVCRPNSTTDSVCAVGGESGHQTLTWDAEGHLATSTPAGGQTTTYIYDADGNRIARKEAGGTTTLYLPGMELAQAGAGAVTGTRFYAFGGKTVAVRNGTGAVNFQAADGNGTASCVINAVTGSISWRRTTPYGADRGSTPPASWPDQKGFVGGTKDGTGLTHLGAREYDPAIGRFTSVDPIMDLKDPQQWSAYGYGNGNPLVMPDPSGTKPCLDEGDCGTAAGYQPTRQPRKFSMGPNWNNTKECATGSWVAAGQHSCKPAGHNKEGVQEWLREIVRAAWEAEIDPRLLLTVLIIESADDRSNDETMAWWDRFIPAAIGSVSVGMANMQMGTFEETVNNHPTEFGQNPKTGKPLNNSVSGGMGPYGMWKTSINDEKLSIRAAAYRLKDLLAKVPAKPTGTGAAFTREEIAAVGYNVGMEFVDPIGSGTYAEKYGAQGKSMGDSAQAYMNGVKTWWPTADQWLCGDGVINC</sequence>
<dbReference type="NCBIfam" id="TIGR03696">
    <property type="entry name" value="Rhs_assc_core"/>
    <property type="match status" value="1"/>
</dbReference>
<name>A0A8J3P7L8_9ACTN</name>
<evidence type="ECO:0000313" key="2">
    <source>
        <dbReference type="EMBL" id="GIG06604.1"/>
    </source>
</evidence>
<proteinExistence type="predicted"/>
<dbReference type="EMBL" id="BONI01000025">
    <property type="protein sequence ID" value="GIG06604.1"/>
    <property type="molecule type" value="Genomic_DNA"/>
</dbReference>
<evidence type="ECO:0000313" key="3">
    <source>
        <dbReference type="Proteomes" id="UP000630887"/>
    </source>
</evidence>
<gene>
    <name evidence="2" type="ORF">Cco03nite_33040</name>
</gene>
<dbReference type="InterPro" id="IPR006530">
    <property type="entry name" value="YD"/>
</dbReference>
<dbReference type="InterPro" id="IPR031325">
    <property type="entry name" value="RHS_repeat"/>
</dbReference>
<dbReference type="Proteomes" id="UP000630887">
    <property type="component" value="Unassembled WGS sequence"/>
</dbReference>